<organism evidence="1 2">
    <name type="scientific">Pseudomonas songnenensis</name>
    <dbReference type="NCBI Taxonomy" id="1176259"/>
    <lineage>
        <taxon>Bacteria</taxon>
        <taxon>Pseudomonadati</taxon>
        <taxon>Pseudomonadota</taxon>
        <taxon>Gammaproteobacteria</taxon>
        <taxon>Pseudomonadales</taxon>
        <taxon>Pseudomonadaceae</taxon>
        <taxon>Pseudomonas</taxon>
    </lineage>
</organism>
<sequence>MEEKREKFVRLAEQRVNRALNDLRLIGNLSNRNAYTFTDDDVKKIFKTLQKELDQAKSRFSEADGGSSGDFKL</sequence>
<reference evidence="1 2" key="1">
    <citation type="submission" date="2018-10" db="EMBL/GenBank/DDBJ databases">
        <title>Pseudomonas songnenensis NEAU-ST5-5(T) genome.</title>
        <authorList>
            <person name="Pengp J."/>
            <person name="Liu Z.-P."/>
        </authorList>
    </citation>
    <scope>NUCLEOTIDE SEQUENCE [LARGE SCALE GENOMIC DNA]</scope>
    <source>
        <strain evidence="1 2">NEAU-ST5-5</strain>
    </source>
</reference>
<evidence type="ECO:0000313" key="1">
    <source>
        <dbReference type="EMBL" id="RMH95229.1"/>
    </source>
</evidence>
<protein>
    <submittedName>
        <fullName evidence="1">Uncharacterized protein</fullName>
    </submittedName>
</protein>
<dbReference type="RefSeq" id="WP_061337462.1">
    <property type="nucleotide sequence ID" value="NZ_JAMOHS010000007.1"/>
</dbReference>
<keyword evidence="2" id="KW-1185">Reference proteome</keyword>
<comment type="caution">
    <text evidence="1">The sequence shown here is derived from an EMBL/GenBank/DDBJ whole genome shotgun (WGS) entry which is preliminary data.</text>
</comment>
<gene>
    <name evidence="1" type="ORF">EA798_15610</name>
</gene>
<accession>A0ABX9UQ38</accession>
<proteinExistence type="predicted"/>
<evidence type="ECO:0000313" key="2">
    <source>
        <dbReference type="Proteomes" id="UP000279228"/>
    </source>
</evidence>
<name>A0ABX9UQ38_9PSED</name>
<dbReference type="EMBL" id="RFFN01000006">
    <property type="protein sequence ID" value="RMH95229.1"/>
    <property type="molecule type" value="Genomic_DNA"/>
</dbReference>
<dbReference type="Proteomes" id="UP000279228">
    <property type="component" value="Unassembled WGS sequence"/>
</dbReference>